<feature type="transmembrane region" description="Helical" evidence="1">
    <location>
        <begin position="7"/>
        <end position="26"/>
    </location>
</feature>
<name>A0A0Q0TDT4_VIBMT</name>
<proteinExistence type="predicted"/>
<dbReference type="PATRIC" id="fig|1481663.12.peg.2443"/>
<protein>
    <submittedName>
        <fullName evidence="2">Uncharacterized protein</fullName>
    </submittedName>
</protein>
<dbReference type="RefSeq" id="WP_055065314.1">
    <property type="nucleotide sequence ID" value="NZ_LBGP01000027.1"/>
</dbReference>
<dbReference type="Proteomes" id="UP000050491">
    <property type="component" value="Unassembled WGS sequence"/>
</dbReference>
<evidence type="ECO:0000256" key="1">
    <source>
        <dbReference type="SAM" id="Phobius"/>
    </source>
</evidence>
<dbReference type="AlphaFoldDB" id="A0A0Q0TDT4"/>
<keyword evidence="1" id="KW-0472">Membrane</keyword>
<sequence>MKIDYPVGVSFVALVVVCFGAGYIFGTSSVGSLFAGFVVSIISSYVFFFCTVKLKEHEDNKKISKITYPIIDNITESIEAAINDCLLQVLDEWSYKRKPSELRDEDLLQLLMDHKILKTEIDYRHGVAVYDQFNAKPKNYKEAFLLCVTLPVSEKLNSLTPYYSLLNKDIVISLSELTNSQVLQLCAKSLEHKHEYWYEPEIMLEYIKTARKLAELNRRLQRRA</sequence>
<keyword evidence="1" id="KW-0812">Transmembrane</keyword>
<keyword evidence="1" id="KW-1133">Transmembrane helix</keyword>
<evidence type="ECO:0000313" key="3">
    <source>
        <dbReference type="Proteomes" id="UP000050491"/>
    </source>
</evidence>
<feature type="transmembrane region" description="Helical" evidence="1">
    <location>
        <begin position="32"/>
        <end position="52"/>
    </location>
</feature>
<organism evidence="2 3">
    <name type="scientific">Vibrio metoecus</name>
    <dbReference type="NCBI Taxonomy" id="1481663"/>
    <lineage>
        <taxon>Bacteria</taxon>
        <taxon>Pseudomonadati</taxon>
        <taxon>Pseudomonadota</taxon>
        <taxon>Gammaproteobacteria</taxon>
        <taxon>Vibrionales</taxon>
        <taxon>Vibrionaceae</taxon>
        <taxon>Vibrio</taxon>
    </lineage>
</organism>
<gene>
    <name evidence="2" type="ORF">XV92_17615</name>
</gene>
<dbReference type="EMBL" id="LBGP01000027">
    <property type="protein sequence ID" value="KQA98053.1"/>
    <property type="molecule type" value="Genomic_DNA"/>
</dbReference>
<reference evidence="2 3" key="1">
    <citation type="journal article" date="2015" name="Genome Biol. Evol.">
        <title>The Dynamics of Genetic Interactions between Vibrio metoecus and Vibrio cholerae, Two Close Relatives Co-Occurring in the Environment.</title>
        <authorList>
            <person name="Orata F.D."/>
            <person name="Kirchberger P.C."/>
            <person name="Meheust R."/>
            <person name="Barlow E.J."/>
            <person name="Tarr C.L."/>
            <person name="Boucher Y."/>
        </authorList>
    </citation>
    <scope>NUCLEOTIDE SEQUENCE [LARGE SCALE GENOMIC DNA]</scope>
    <source>
        <strain evidence="2 3">YB5B04</strain>
    </source>
</reference>
<evidence type="ECO:0000313" key="2">
    <source>
        <dbReference type="EMBL" id="KQA98053.1"/>
    </source>
</evidence>
<accession>A0A0Q0TDT4</accession>
<comment type="caution">
    <text evidence="2">The sequence shown here is derived from an EMBL/GenBank/DDBJ whole genome shotgun (WGS) entry which is preliminary data.</text>
</comment>